<dbReference type="Gene3D" id="1.10.10.10">
    <property type="entry name" value="Winged helix-like DNA-binding domain superfamily/Winged helix DNA-binding domain"/>
    <property type="match status" value="1"/>
</dbReference>
<dbReference type="PANTHER" id="PTHR33221:SF5">
    <property type="entry name" value="HTH-TYPE TRANSCRIPTIONAL REGULATOR ISCR"/>
    <property type="match status" value="1"/>
</dbReference>
<evidence type="ECO:0000313" key="3">
    <source>
        <dbReference type="Proteomes" id="UP001056035"/>
    </source>
</evidence>
<keyword evidence="3" id="KW-1185">Reference proteome</keyword>
<evidence type="ECO:0000313" key="2">
    <source>
        <dbReference type="EMBL" id="UTI66858.1"/>
    </source>
</evidence>
<dbReference type="Pfam" id="PF02082">
    <property type="entry name" value="Rrf2"/>
    <property type="match status" value="1"/>
</dbReference>
<accession>A0ABY5DXV7</accession>
<dbReference type="SUPFAM" id="SSF46785">
    <property type="entry name" value="Winged helix' DNA-binding domain"/>
    <property type="match status" value="1"/>
</dbReference>
<evidence type="ECO:0000256" key="1">
    <source>
        <dbReference type="ARBA" id="ARBA00023125"/>
    </source>
</evidence>
<dbReference type="PROSITE" id="PS51197">
    <property type="entry name" value="HTH_RRF2_2"/>
    <property type="match status" value="1"/>
</dbReference>
<dbReference type="InterPro" id="IPR036388">
    <property type="entry name" value="WH-like_DNA-bd_sf"/>
</dbReference>
<name>A0ABY5DXV7_9ACTN</name>
<proteinExistence type="predicted"/>
<dbReference type="InterPro" id="IPR000944">
    <property type="entry name" value="Tscrpt_reg_Rrf2"/>
</dbReference>
<protein>
    <submittedName>
        <fullName evidence="2">Rrf2 family transcriptional regulator</fullName>
    </submittedName>
</protein>
<keyword evidence="1" id="KW-0238">DNA-binding</keyword>
<dbReference type="Proteomes" id="UP001056035">
    <property type="component" value="Chromosome"/>
</dbReference>
<reference evidence="2 3" key="1">
    <citation type="submission" date="2022-06" db="EMBL/GenBank/DDBJ databases">
        <title>Paraconexibacter antarcticus.</title>
        <authorList>
            <person name="Kim C.S."/>
        </authorList>
    </citation>
    <scope>NUCLEOTIDE SEQUENCE [LARGE SCALE GENOMIC DNA]</scope>
    <source>
        <strain evidence="2 3">02-257</strain>
    </source>
</reference>
<sequence>MIAVTWRSAHALEVLAELARADEGELIPIGEIVRRRGLRESTMASITPLLRKSGLISARRGVSGGFCLARPASAITVAQVVAAIDGAVGADCEGVFADAAEAIRDALAGCTLLEYAENERRDALTHPEHSPHMYYI</sequence>
<dbReference type="RefSeq" id="WP_254573513.1">
    <property type="nucleotide sequence ID" value="NZ_CP098502.1"/>
</dbReference>
<gene>
    <name evidence="2" type="ORF">NBH00_11765</name>
</gene>
<dbReference type="EMBL" id="CP098502">
    <property type="protein sequence ID" value="UTI66858.1"/>
    <property type="molecule type" value="Genomic_DNA"/>
</dbReference>
<organism evidence="2 3">
    <name type="scientific">Paraconexibacter antarcticus</name>
    <dbReference type="NCBI Taxonomy" id="2949664"/>
    <lineage>
        <taxon>Bacteria</taxon>
        <taxon>Bacillati</taxon>
        <taxon>Actinomycetota</taxon>
        <taxon>Thermoleophilia</taxon>
        <taxon>Solirubrobacterales</taxon>
        <taxon>Paraconexibacteraceae</taxon>
        <taxon>Paraconexibacter</taxon>
    </lineage>
</organism>
<dbReference type="InterPro" id="IPR036390">
    <property type="entry name" value="WH_DNA-bd_sf"/>
</dbReference>
<dbReference type="PANTHER" id="PTHR33221">
    <property type="entry name" value="WINGED HELIX-TURN-HELIX TRANSCRIPTIONAL REGULATOR, RRF2 FAMILY"/>
    <property type="match status" value="1"/>
</dbReference>
<dbReference type="InterPro" id="IPR030489">
    <property type="entry name" value="TR_Rrf2-type_CS"/>
</dbReference>
<dbReference type="PROSITE" id="PS01332">
    <property type="entry name" value="HTH_RRF2_1"/>
    <property type="match status" value="1"/>
</dbReference>